<proteinExistence type="predicted"/>
<reference evidence="2 3" key="1">
    <citation type="submission" date="2019-07" db="EMBL/GenBank/DDBJ databases">
        <title>Luteimonas sp. YD-1 nov., isolated from acidic soil.</title>
        <authorList>
            <person name="Zhou J."/>
        </authorList>
    </citation>
    <scope>NUCLEOTIDE SEQUENCE [LARGE SCALE GENOMIC DNA]</scope>
    <source>
        <strain evidence="2 3">YD-1</strain>
    </source>
</reference>
<keyword evidence="1" id="KW-0732">Signal</keyword>
<evidence type="ECO:0000313" key="3">
    <source>
        <dbReference type="Proteomes" id="UP000315949"/>
    </source>
</evidence>
<accession>A0A5C5TUJ6</accession>
<dbReference type="AlphaFoldDB" id="A0A5C5TUJ6"/>
<feature type="signal peptide" evidence="1">
    <location>
        <begin position="1"/>
        <end position="25"/>
    </location>
</feature>
<dbReference type="Proteomes" id="UP000315949">
    <property type="component" value="Unassembled WGS sequence"/>
</dbReference>
<sequence>MLLRNVLAFSTALLLGGLAAAPAQADPSVAARLDARGVRYVVDEDGDYRVTYNYADEGRTQLVFVSGRTESIAGFRIREVFAPAARIGRDGVTGHKALELLEESRRQKIGAWEIAGDVLYYVIKLPDSIDAAQLEAAMDIAAEIADDKEIEFSGDRDDL</sequence>
<gene>
    <name evidence="2" type="ORF">FQY79_13135</name>
</gene>
<dbReference type="EMBL" id="VOHE01000008">
    <property type="protein sequence ID" value="TWT17346.1"/>
    <property type="molecule type" value="Genomic_DNA"/>
</dbReference>
<protein>
    <submittedName>
        <fullName evidence="2">Uncharacterized protein</fullName>
    </submittedName>
</protein>
<keyword evidence="3" id="KW-1185">Reference proteome</keyword>
<evidence type="ECO:0000256" key="1">
    <source>
        <dbReference type="SAM" id="SignalP"/>
    </source>
</evidence>
<dbReference type="OrthoDB" id="7391647at2"/>
<organism evidence="2 3">
    <name type="scientific">Luteimonas wenzhouensis</name>
    <dbReference type="NCBI Taxonomy" id="2599615"/>
    <lineage>
        <taxon>Bacteria</taxon>
        <taxon>Pseudomonadati</taxon>
        <taxon>Pseudomonadota</taxon>
        <taxon>Gammaproteobacteria</taxon>
        <taxon>Lysobacterales</taxon>
        <taxon>Lysobacteraceae</taxon>
        <taxon>Luteimonas</taxon>
    </lineage>
</organism>
<dbReference type="RefSeq" id="WP_146313365.1">
    <property type="nucleotide sequence ID" value="NZ_VOHE01000008.1"/>
</dbReference>
<evidence type="ECO:0000313" key="2">
    <source>
        <dbReference type="EMBL" id="TWT17346.1"/>
    </source>
</evidence>
<name>A0A5C5TUJ6_9GAMM</name>
<comment type="caution">
    <text evidence="2">The sequence shown here is derived from an EMBL/GenBank/DDBJ whole genome shotgun (WGS) entry which is preliminary data.</text>
</comment>
<feature type="chain" id="PRO_5022780965" evidence="1">
    <location>
        <begin position="26"/>
        <end position="159"/>
    </location>
</feature>